<organism evidence="5 6">
    <name type="scientific">Meganyctiphanes norvegica</name>
    <name type="common">Northern krill</name>
    <name type="synonym">Thysanopoda norvegica</name>
    <dbReference type="NCBI Taxonomy" id="48144"/>
    <lineage>
        <taxon>Eukaryota</taxon>
        <taxon>Metazoa</taxon>
        <taxon>Ecdysozoa</taxon>
        <taxon>Arthropoda</taxon>
        <taxon>Crustacea</taxon>
        <taxon>Multicrustacea</taxon>
        <taxon>Malacostraca</taxon>
        <taxon>Eumalacostraca</taxon>
        <taxon>Eucarida</taxon>
        <taxon>Euphausiacea</taxon>
        <taxon>Euphausiidae</taxon>
        <taxon>Meganyctiphanes</taxon>
    </lineage>
</organism>
<gene>
    <name evidence="5" type="ORF">MNOR_LOCUS209</name>
</gene>
<evidence type="ECO:0000313" key="6">
    <source>
        <dbReference type="Proteomes" id="UP001497623"/>
    </source>
</evidence>
<proteinExistence type="predicted"/>
<dbReference type="PROSITE" id="PS51670">
    <property type="entry name" value="SHKT"/>
    <property type="match status" value="2"/>
</dbReference>
<keyword evidence="6" id="KW-1185">Reference proteome</keyword>
<keyword evidence="3" id="KW-0812">Transmembrane</keyword>
<sequence length="159" mass="18222">VYYPPRRSVPRPLAHESVDLSDPENRTTTTAMATMLRVVLLVICTLLCALHNASSRTVCRDRTPSCRLWASQGECYKNVGYMYIHCAESCHQCQVQDDMCNNHDEQCPAWAAKGECTRNLRYMKKTCARACGHCLATNSHDVPHIHNHIREKYWEKLRG</sequence>
<evidence type="ECO:0000256" key="1">
    <source>
        <dbReference type="PROSITE-ProRule" id="PRU01005"/>
    </source>
</evidence>
<accession>A0AAV2PIA7</accession>
<keyword evidence="1" id="KW-1015">Disulfide bond</keyword>
<dbReference type="EMBL" id="CAXKWB010000038">
    <property type="protein sequence ID" value="CAL4058765.1"/>
    <property type="molecule type" value="Genomic_DNA"/>
</dbReference>
<evidence type="ECO:0000256" key="3">
    <source>
        <dbReference type="SAM" id="Phobius"/>
    </source>
</evidence>
<evidence type="ECO:0000256" key="2">
    <source>
        <dbReference type="SAM" id="MobiDB-lite"/>
    </source>
</evidence>
<feature type="transmembrane region" description="Helical" evidence="3">
    <location>
        <begin position="30"/>
        <end position="50"/>
    </location>
</feature>
<dbReference type="InterPro" id="IPR003582">
    <property type="entry name" value="ShKT_dom"/>
</dbReference>
<feature type="compositionally biased region" description="Low complexity" evidence="2">
    <location>
        <begin position="1"/>
        <end position="12"/>
    </location>
</feature>
<keyword evidence="3" id="KW-0472">Membrane</keyword>
<dbReference type="SMART" id="SM00254">
    <property type="entry name" value="ShKT"/>
    <property type="match status" value="2"/>
</dbReference>
<name>A0AAV2PIA7_MEGNR</name>
<evidence type="ECO:0000313" key="5">
    <source>
        <dbReference type="EMBL" id="CAL4058765.1"/>
    </source>
</evidence>
<reference evidence="5 6" key="1">
    <citation type="submission" date="2024-05" db="EMBL/GenBank/DDBJ databases">
        <authorList>
            <person name="Wallberg A."/>
        </authorList>
    </citation>
    <scope>NUCLEOTIDE SEQUENCE [LARGE SCALE GENOMIC DNA]</scope>
</reference>
<dbReference type="InterPro" id="IPR013087">
    <property type="entry name" value="Znf_C2H2_type"/>
</dbReference>
<feature type="disulfide bond" evidence="1">
    <location>
        <begin position="100"/>
        <end position="134"/>
    </location>
</feature>
<feature type="domain" description="ShKT" evidence="4">
    <location>
        <begin position="59"/>
        <end position="93"/>
    </location>
</feature>
<feature type="disulfide bond" evidence="1">
    <location>
        <begin position="59"/>
        <end position="93"/>
    </location>
</feature>
<comment type="caution">
    <text evidence="5">The sequence shown here is derived from an EMBL/GenBank/DDBJ whole genome shotgun (WGS) entry which is preliminary data.</text>
</comment>
<comment type="caution">
    <text evidence="1">Lacks conserved residue(s) required for the propagation of feature annotation.</text>
</comment>
<evidence type="ECO:0000259" key="4">
    <source>
        <dbReference type="PROSITE" id="PS51670"/>
    </source>
</evidence>
<feature type="domain" description="ShKT" evidence="4">
    <location>
        <begin position="100"/>
        <end position="134"/>
    </location>
</feature>
<feature type="region of interest" description="Disordered" evidence="2">
    <location>
        <begin position="1"/>
        <end position="25"/>
    </location>
</feature>
<dbReference type="Pfam" id="PF01549">
    <property type="entry name" value="ShK"/>
    <property type="match status" value="2"/>
</dbReference>
<feature type="non-terminal residue" evidence="5">
    <location>
        <position position="1"/>
    </location>
</feature>
<protein>
    <recommendedName>
        <fullName evidence="4">ShKT domain-containing protein</fullName>
    </recommendedName>
</protein>
<dbReference type="AlphaFoldDB" id="A0AAV2PIA7"/>
<dbReference type="PROSITE" id="PS00028">
    <property type="entry name" value="ZINC_FINGER_C2H2_1"/>
    <property type="match status" value="1"/>
</dbReference>
<keyword evidence="3" id="KW-1133">Transmembrane helix</keyword>
<dbReference type="Gene3D" id="1.10.10.1940">
    <property type="match status" value="1"/>
</dbReference>
<dbReference type="Proteomes" id="UP001497623">
    <property type="component" value="Unassembled WGS sequence"/>
</dbReference>